<dbReference type="EMBL" id="CP002623">
    <property type="protein sequence ID" value="AEI93879.1"/>
    <property type="molecule type" value="Genomic_DNA"/>
</dbReference>
<dbReference type="STRING" id="391595.RLO149_c018910"/>
<dbReference type="Proteomes" id="UP000001353">
    <property type="component" value="Chromosome"/>
</dbReference>
<gene>
    <name evidence="1" type="ordered locus">RLO149_c018910</name>
</gene>
<dbReference type="HOGENOM" id="CLU_1304115_0_0_5"/>
<dbReference type="OrthoDB" id="9800596at2"/>
<organism evidence="1 2">
    <name type="scientific">Roseobacter litoralis (strain ATCC 49566 / DSM 6996 / JCM 21268 / NBRC 15278 / OCh 149)</name>
    <dbReference type="NCBI Taxonomy" id="391595"/>
    <lineage>
        <taxon>Bacteria</taxon>
        <taxon>Pseudomonadati</taxon>
        <taxon>Pseudomonadota</taxon>
        <taxon>Alphaproteobacteria</taxon>
        <taxon>Rhodobacterales</taxon>
        <taxon>Roseobacteraceae</taxon>
        <taxon>Roseobacter</taxon>
    </lineage>
</organism>
<dbReference type="RefSeq" id="WP_013961807.1">
    <property type="nucleotide sequence ID" value="NC_015730.1"/>
</dbReference>
<evidence type="ECO:0000313" key="1">
    <source>
        <dbReference type="EMBL" id="AEI93879.1"/>
    </source>
</evidence>
<proteinExistence type="predicted"/>
<name>F7ZJP8_ROSLO</name>
<dbReference type="eggNOG" id="ENOG502Z8N5">
    <property type="taxonomic scope" value="Bacteria"/>
</dbReference>
<protein>
    <submittedName>
        <fullName evidence="1">Uncharacterized protein</fullName>
    </submittedName>
</protein>
<evidence type="ECO:0000313" key="2">
    <source>
        <dbReference type="Proteomes" id="UP000001353"/>
    </source>
</evidence>
<sequence length="211" mass="23026">MTYQNEQLGFDALLDTAAQDNKRLKFEQETQHLPALASEAFAYHRQQIKEHHAAMLDNDFEAAIEIRKEAHLLAFKLNNGEPGILAGETAPGCVLAAQCAASPGAVPLWGQNGRFEITLETADTPLIAQIDVKGMFGIGGASMPYVGFSARAVDPLRPFISETGYRSFLGCSVPPQKDLTVDGFVRKIIAAHVQQVLRGRLVSVDPLYFKT</sequence>
<reference evidence="1 2" key="1">
    <citation type="journal article" date="2011" name="BMC Genomics">
        <title>Comparative genome analysis and genome-guided physiological analysis of Roseobacter litoralis.</title>
        <authorList>
            <person name="Kalhoefer D."/>
            <person name="Thole S."/>
            <person name="Voget S."/>
            <person name="Lehmann R."/>
            <person name="Liesegang H."/>
            <person name="Wollher A."/>
            <person name="Daniel R."/>
            <person name="Simon M."/>
            <person name="Brinkhoff T."/>
        </authorList>
    </citation>
    <scope>NUCLEOTIDE SEQUENCE [LARGE SCALE GENOMIC DNA]</scope>
    <source>
        <strain evidence="2">ATCC 49566 / DSM 6996 / JCM 21268 / NBRC 15278 / OCh 149</strain>
    </source>
</reference>
<accession>F7ZJP8</accession>
<keyword evidence="2" id="KW-1185">Reference proteome</keyword>
<dbReference type="KEGG" id="rli:RLO149_c018910"/>
<dbReference type="AlphaFoldDB" id="F7ZJP8"/>